<feature type="domain" description="ABC transporter" evidence="4">
    <location>
        <begin position="93"/>
        <end position="416"/>
    </location>
</feature>
<evidence type="ECO:0000259" key="4">
    <source>
        <dbReference type="PROSITE" id="PS50893"/>
    </source>
</evidence>
<dbReference type="EMBL" id="JAJSOF020000011">
    <property type="protein sequence ID" value="KAJ4444823.1"/>
    <property type="molecule type" value="Genomic_DNA"/>
</dbReference>
<keyword evidence="6" id="KW-1185">Reference proteome</keyword>
<dbReference type="SMART" id="SM00382">
    <property type="entry name" value="AAA"/>
    <property type="match status" value="1"/>
</dbReference>
<dbReference type="InterPro" id="IPR027417">
    <property type="entry name" value="P-loop_NTPase"/>
</dbReference>
<dbReference type="Proteomes" id="UP001148838">
    <property type="component" value="Unassembled WGS sequence"/>
</dbReference>
<proteinExistence type="predicted"/>
<evidence type="ECO:0000256" key="2">
    <source>
        <dbReference type="ARBA" id="ARBA00022840"/>
    </source>
</evidence>
<dbReference type="SUPFAM" id="SSF52540">
    <property type="entry name" value="P-loop containing nucleoside triphosphate hydrolases"/>
    <property type="match status" value="1"/>
</dbReference>
<dbReference type="InterPro" id="IPR003439">
    <property type="entry name" value="ABC_transporter-like_ATP-bd"/>
</dbReference>
<protein>
    <recommendedName>
        <fullName evidence="4">ABC transporter domain-containing protein</fullName>
    </recommendedName>
</protein>
<keyword evidence="1" id="KW-0547">Nucleotide-binding</keyword>
<keyword evidence="3" id="KW-0812">Transmembrane</keyword>
<dbReference type="Gene3D" id="3.40.50.300">
    <property type="entry name" value="P-loop containing nucleotide triphosphate hydrolases"/>
    <property type="match status" value="2"/>
</dbReference>
<comment type="caution">
    <text evidence="5">The sequence shown here is derived from an EMBL/GenBank/DDBJ whole genome shotgun (WGS) entry which is preliminary data.</text>
</comment>
<reference evidence="5 6" key="1">
    <citation type="journal article" date="2022" name="Allergy">
        <title>Genome assembly and annotation of Periplaneta americana reveal a comprehensive cockroach allergen profile.</title>
        <authorList>
            <person name="Wang L."/>
            <person name="Xiong Q."/>
            <person name="Saelim N."/>
            <person name="Wang L."/>
            <person name="Nong W."/>
            <person name="Wan A.T."/>
            <person name="Shi M."/>
            <person name="Liu X."/>
            <person name="Cao Q."/>
            <person name="Hui J.H.L."/>
            <person name="Sookrung N."/>
            <person name="Leung T.F."/>
            <person name="Tungtrongchitr A."/>
            <person name="Tsui S.K.W."/>
        </authorList>
    </citation>
    <scope>NUCLEOTIDE SEQUENCE [LARGE SCALE GENOMIC DNA]</scope>
    <source>
        <strain evidence="5">PWHHKU_190912</strain>
    </source>
</reference>
<dbReference type="InterPro" id="IPR026082">
    <property type="entry name" value="ABCA"/>
</dbReference>
<organism evidence="5 6">
    <name type="scientific">Periplaneta americana</name>
    <name type="common">American cockroach</name>
    <name type="synonym">Blatta americana</name>
    <dbReference type="NCBI Taxonomy" id="6978"/>
    <lineage>
        <taxon>Eukaryota</taxon>
        <taxon>Metazoa</taxon>
        <taxon>Ecdysozoa</taxon>
        <taxon>Arthropoda</taxon>
        <taxon>Hexapoda</taxon>
        <taxon>Insecta</taxon>
        <taxon>Pterygota</taxon>
        <taxon>Neoptera</taxon>
        <taxon>Polyneoptera</taxon>
        <taxon>Dictyoptera</taxon>
        <taxon>Blattodea</taxon>
        <taxon>Blattoidea</taxon>
        <taxon>Blattidae</taxon>
        <taxon>Blattinae</taxon>
        <taxon>Periplaneta</taxon>
    </lineage>
</organism>
<keyword evidence="2" id="KW-0067">ATP-binding</keyword>
<dbReference type="Pfam" id="PF13304">
    <property type="entry name" value="AAA_21"/>
    <property type="match status" value="1"/>
</dbReference>
<dbReference type="InterPro" id="IPR003959">
    <property type="entry name" value="ATPase_AAA_core"/>
</dbReference>
<dbReference type="PANTHER" id="PTHR19229">
    <property type="entry name" value="ATP-BINDING CASSETTE TRANSPORTER SUBFAMILY A ABCA"/>
    <property type="match status" value="1"/>
</dbReference>
<gene>
    <name evidence="5" type="ORF">ANN_06620</name>
</gene>
<feature type="non-terminal residue" evidence="5">
    <location>
        <position position="440"/>
    </location>
</feature>
<accession>A0ABQ8TE23</accession>
<evidence type="ECO:0000256" key="1">
    <source>
        <dbReference type="ARBA" id="ARBA00022741"/>
    </source>
</evidence>
<evidence type="ECO:0000313" key="6">
    <source>
        <dbReference type="Proteomes" id="UP001148838"/>
    </source>
</evidence>
<name>A0ABQ8TE23_PERAM</name>
<feature type="transmembrane region" description="Helical" evidence="3">
    <location>
        <begin position="20"/>
        <end position="40"/>
    </location>
</feature>
<dbReference type="InterPro" id="IPR003593">
    <property type="entry name" value="AAA+_ATPase"/>
</dbReference>
<dbReference type="Pfam" id="PF00005">
    <property type="entry name" value="ABC_tran"/>
    <property type="match status" value="1"/>
</dbReference>
<dbReference type="PROSITE" id="PS50893">
    <property type="entry name" value="ABC_TRANSPORTER_2"/>
    <property type="match status" value="1"/>
</dbReference>
<evidence type="ECO:0000313" key="5">
    <source>
        <dbReference type="EMBL" id="KAJ4444823.1"/>
    </source>
</evidence>
<keyword evidence="3" id="KW-0472">Membrane</keyword>
<sequence length="440" mass="49546">MRIQSLVYLGNFFFGNDGMGNLALILFGEGVVFFLILIFIDYRMWRMALYTVLDVVESRDKGPPQQDVDTDVAETTEIARSISPMEVNEQHRVLLKDVTKKYGQHTAVNKLNLGMKHGECFGLLGANGAGKTTIFKMMTGELPVTKGDIYVNGQHMKKNLTKVMYNYELFGHVIFISNNTSEFQFVDIFTSAERSEGCGKLSENMKLQYGKYLEGSDSSSSLKPYVQINKGHHNLIINKLRNNQSTSSSLNIFTCTYERMGYCPQFDSIPQYMTPKEVLSMFSLIRGIPRKQIEDVTCDMAKELKLTEHFKKKINSCSGGTKRKVSACIALLGNPLVVFLDDPTTGIDPESRRKLWDMISWLRTAGSTVVLTSHSMEECEALCTNLAIMANGQLQYLGSAQYLKNKYGQVYILSIKIKESPLKHTSDMASIEAYVLDKFP</sequence>
<dbReference type="CDD" id="cd03263">
    <property type="entry name" value="ABC_subfamily_A"/>
    <property type="match status" value="1"/>
</dbReference>
<evidence type="ECO:0000256" key="3">
    <source>
        <dbReference type="SAM" id="Phobius"/>
    </source>
</evidence>
<keyword evidence="3" id="KW-1133">Transmembrane helix</keyword>
<dbReference type="PANTHER" id="PTHR19229:SF250">
    <property type="entry name" value="ABC TRANSPORTER DOMAIN-CONTAINING PROTEIN-RELATED"/>
    <property type="match status" value="1"/>
</dbReference>